<protein>
    <recommendedName>
        <fullName evidence="3">Type 4 fimbrial biogenesis protein PilX N-terminal domain-containing protein</fullName>
    </recommendedName>
</protein>
<evidence type="ECO:0000313" key="2">
    <source>
        <dbReference type="Proteomes" id="UP000244906"/>
    </source>
</evidence>
<evidence type="ECO:0000313" key="1">
    <source>
        <dbReference type="EMBL" id="PVZ71550.1"/>
    </source>
</evidence>
<dbReference type="Proteomes" id="UP000244906">
    <property type="component" value="Unassembled WGS sequence"/>
</dbReference>
<evidence type="ECO:0008006" key="3">
    <source>
        <dbReference type="Google" id="ProtNLM"/>
    </source>
</evidence>
<accession>A0A2V1H0R7</accession>
<sequence>MNNIKKQQGFTLVLAMVLLLVIAFIINGVQQDNLISSREISNIKDQAAATRAANAAARQIERWLETTNTALTPLNYTIASCPIPCIGIVKPMARDMQTITNWAQFWETKGLAIDQMPATGVINTTNSFSSYSESPRSVTGYMGYDLADSRGRGEITDPEERSRHIGPHYYQINTASTGNSGQSLSVVRTTMIKRK</sequence>
<proteinExistence type="predicted"/>
<dbReference type="EMBL" id="QDDL01000001">
    <property type="protein sequence ID" value="PVZ71550.1"/>
    <property type="molecule type" value="Genomic_DNA"/>
</dbReference>
<reference evidence="1 2" key="1">
    <citation type="submission" date="2018-04" db="EMBL/GenBank/DDBJ databases">
        <title>Thalassorhabdus spongiae gen. nov., sp. nov., isolated from a marine sponge in South-West Iceland.</title>
        <authorList>
            <person name="Knobloch S."/>
            <person name="Daussin A."/>
            <person name="Johannsson R."/>
            <person name="Marteinsson V.T."/>
        </authorList>
    </citation>
    <scope>NUCLEOTIDE SEQUENCE [LARGE SCALE GENOMIC DNA]</scope>
    <source>
        <strain evidence="1 2">Hp12</strain>
    </source>
</reference>
<comment type="caution">
    <text evidence="1">The sequence shown here is derived from an EMBL/GenBank/DDBJ whole genome shotgun (WGS) entry which is preliminary data.</text>
</comment>
<name>A0A2V1H0R7_9GAMM</name>
<dbReference type="AlphaFoldDB" id="A0A2V1H0R7"/>
<dbReference type="RefSeq" id="WP_116685140.1">
    <property type="nucleotide sequence ID" value="NZ_CAWNYD010000001.1"/>
</dbReference>
<dbReference type="OrthoDB" id="6860311at2"/>
<organism evidence="1 2">
    <name type="scientific">Pelagibaculum spongiae</name>
    <dbReference type="NCBI Taxonomy" id="2080658"/>
    <lineage>
        <taxon>Bacteria</taxon>
        <taxon>Pseudomonadati</taxon>
        <taxon>Pseudomonadota</taxon>
        <taxon>Gammaproteobacteria</taxon>
        <taxon>Oceanospirillales</taxon>
        <taxon>Pelagibaculum</taxon>
    </lineage>
</organism>
<gene>
    <name evidence="1" type="ORF">DC094_00455</name>
</gene>
<keyword evidence="2" id="KW-1185">Reference proteome</keyword>